<protein>
    <submittedName>
        <fullName evidence="7">Glyoxylase, beta-lactamase superfamily II</fullName>
    </submittedName>
</protein>
<comment type="cofactor">
    <cofactor evidence="1">
        <name>Zn(2+)</name>
        <dbReference type="ChEBI" id="CHEBI:29105"/>
    </cofactor>
</comment>
<keyword evidence="8" id="KW-1185">Reference proteome</keyword>
<evidence type="ECO:0000313" key="8">
    <source>
        <dbReference type="Proteomes" id="UP000198597"/>
    </source>
</evidence>
<dbReference type="STRING" id="94869.SAMN04488529_102123"/>
<evidence type="ECO:0000259" key="6">
    <source>
        <dbReference type="SMART" id="SM00849"/>
    </source>
</evidence>
<proteinExistence type="inferred from homology"/>
<evidence type="ECO:0000256" key="4">
    <source>
        <dbReference type="ARBA" id="ARBA00022801"/>
    </source>
</evidence>
<dbReference type="Gene3D" id="3.60.15.10">
    <property type="entry name" value="Ribonuclease Z/Hydroxyacylglutathione hydrolase-like"/>
    <property type="match status" value="1"/>
</dbReference>
<dbReference type="PANTHER" id="PTHR42978">
    <property type="entry name" value="QUORUM-QUENCHING LACTONASE YTNP-RELATED-RELATED"/>
    <property type="match status" value="1"/>
</dbReference>
<keyword evidence="5" id="KW-0862">Zinc</keyword>
<dbReference type="GO" id="GO:0016787">
    <property type="term" value="F:hydrolase activity"/>
    <property type="evidence" value="ECO:0007669"/>
    <property type="project" value="UniProtKB-KW"/>
</dbReference>
<keyword evidence="3" id="KW-0479">Metal-binding</keyword>
<evidence type="ECO:0000313" key="7">
    <source>
        <dbReference type="EMBL" id="SDP10086.1"/>
    </source>
</evidence>
<dbReference type="RefSeq" id="WP_089966805.1">
    <property type="nucleotide sequence ID" value="NZ_FNJM01000002.1"/>
</dbReference>
<name>A0A1H0Q024_9CLOT</name>
<dbReference type="AlphaFoldDB" id="A0A1H0Q024"/>
<dbReference type="Proteomes" id="UP000198597">
    <property type="component" value="Unassembled WGS sequence"/>
</dbReference>
<dbReference type="PANTHER" id="PTHR42978:SF2">
    <property type="entry name" value="102 KBASES UNSTABLE REGION: FROM 1 TO 119443"/>
    <property type="match status" value="1"/>
</dbReference>
<evidence type="ECO:0000256" key="3">
    <source>
        <dbReference type="ARBA" id="ARBA00022723"/>
    </source>
</evidence>
<accession>A0A1H0Q024</accession>
<dbReference type="InterPro" id="IPR001279">
    <property type="entry name" value="Metallo-B-lactamas"/>
</dbReference>
<evidence type="ECO:0000256" key="2">
    <source>
        <dbReference type="ARBA" id="ARBA00007749"/>
    </source>
</evidence>
<dbReference type="EMBL" id="FNJM01000002">
    <property type="protein sequence ID" value="SDP10086.1"/>
    <property type="molecule type" value="Genomic_DNA"/>
</dbReference>
<feature type="domain" description="Metallo-beta-lactamase" evidence="6">
    <location>
        <begin position="38"/>
        <end position="233"/>
    </location>
</feature>
<dbReference type="Pfam" id="PF00753">
    <property type="entry name" value="Lactamase_B"/>
    <property type="match status" value="1"/>
</dbReference>
<evidence type="ECO:0000256" key="1">
    <source>
        <dbReference type="ARBA" id="ARBA00001947"/>
    </source>
</evidence>
<organism evidence="7 8">
    <name type="scientific">Clostridium gasigenes</name>
    <dbReference type="NCBI Taxonomy" id="94869"/>
    <lineage>
        <taxon>Bacteria</taxon>
        <taxon>Bacillati</taxon>
        <taxon>Bacillota</taxon>
        <taxon>Clostridia</taxon>
        <taxon>Eubacteriales</taxon>
        <taxon>Clostridiaceae</taxon>
        <taxon>Clostridium</taxon>
    </lineage>
</organism>
<gene>
    <name evidence="7" type="ORF">SAMN04488529_102123</name>
</gene>
<sequence>MKIVSLEFYEKGYMKEGFAFGGSVEKEKIDEDKLYESSLQSYLIDTGNEVILVDTGLPMEMKDMEEKPGQMIYAGKKINNFVDALKQAGYKVEDIDKVVVTHKHPDHSGELRLFNNAKIYISEIEADAMNLNGDNIVRVNFKDGEYKNFKKSEKIADNVFMLPAYGHTKGNSIVVAEFDGLQYMFHGDVTYTDEALRQNVLSVVFEDKDLAIETLNKIREFIKMNNTVYLSTHSPEGIKSLKEKIIMKL</sequence>
<dbReference type="InterPro" id="IPR036866">
    <property type="entry name" value="RibonucZ/Hydroxyglut_hydro"/>
</dbReference>
<dbReference type="GO" id="GO:0046872">
    <property type="term" value="F:metal ion binding"/>
    <property type="evidence" value="ECO:0007669"/>
    <property type="project" value="UniProtKB-KW"/>
</dbReference>
<dbReference type="SUPFAM" id="SSF56281">
    <property type="entry name" value="Metallo-hydrolase/oxidoreductase"/>
    <property type="match status" value="1"/>
</dbReference>
<reference evidence="7 8" key="1">
    <citation type="submission" date="2016-10" db="EMBL/GenBank/DDBJ databases">
        <authorList>
            <person name="de Groot N.N."/>
        </authorList>
    </citation>
    <scope>NUCLEOTIDE SEQUENCE [LARGE SCALE GENOMIC DNA]</scope>
    <source>
        <strain evidence="7 8">DSM 12272</strain>
    </source>
</reference>
<evidence type="ECO:0000256" key="5">
    <source>
        <dbReference type="ARBA" id="ARBA00022833"/>
    </source>
</evidence>
<comment type="similarity">
    <text evidence="2">Belongs to the metallo-beta-lactamase superfamily.</text>
</comment>
<dbReference type="SMART" id="SM00849">
    <property type="entry name" value="Lactamase_B"/>
    <property type="match status" value="1"/>
</dbReference>
<dbReference type="InterPro" id="IPR051013">
    <property type="entry name" value="MBL_superfamily_lactonases"/>
</dbReference>
<keyword evidence="4" id="KW-0378">Hydrolase</keyword>
<dbReference type="OrthoDB" id="9758182at2"/>